<evidence type="ECO:0000313" key="3">
    <source>
        <dbReference type="Proteomes" id="UP001432209"/>
    </source>
</evidence>
<proteinExistence type="predicted"/>
<dbReference type="RefSeq" id="WP_329077643.1">
    <property type="nucleotide sequence ID" value="NZ_CP108849.2"/>
</dbReference>
<protein>
    <submittedName>
        <fullName evidence="2">Uncharacterized protein</fullName>
    </submittedName>
</protein>
<accession>A0ABZ2A9P3</accession>
<sequence>MGEDGQARRRYEDAVEFLCRNTESLRELIGPGGWEAPFATVRDSTPMSGEWRDALRELDNAAEAAGVPGGIGLEARMGAGDWLSGPTPRSVGWICPTGRCARVDLRTDGPPPRTPAPAPVATPTCALADRPMRLVEG</sequence>
<keyword evidence="3" id="KW-1185">Reference proteome</keyword>
<dbReference type="EMBL" id="CP109495">
    <property type="protein sequence ID" value="WUX54035.1"/>
    <property type="molecule type" value="Genomic_DNA"/>
</dbReference>
<evidence type="ECO:0000313" key="2">
    <source>
        <dbReference type="EMBL" id="WUX54035.1"/>
    </source>
</evidence>
<organism evidence="2 3">
    <name type="scientific">Streptomyces niveus</name>
    <name type="common">Streptomyces spheroides</name>
    <dbReference type="NCBI Taxonomy" id="193462"/>
    <lineage>
        <taxon>Bacteria</taxon>
        <taxon>Bacillati</taxon>
        <taxon>Actinomycetota</taxon>
        <taxon>Actinomycetes</taxon>
        <taxon>Kitasatosporales</taxon>
        <taxon>Streptomycetaceae</taxon>
        <taxon>Streptomyces</taxon>
    </lineage>
</organism>
<evidence type="ECO:0000256" key="1">
    <source>
        <dbReference type="SAM" id="MobiDB-lite"/>
    </source>
</evidence>
<dbReference type="Proteomes" id="UP001432209">
    <property type="component" value="Chromosome"/>
</dbReference>
<dbReference type="GeneID" id="91343027"/>
<reference evidence="2" key="1">
    <citation type="submission" date="2022-10" db="EMBL/GenBank/DDBJ databases">
        <title>The complete genomes of actinobacterial strains from the NBC collection.</title>
        <authorList>
            <person name="Joergensen T.S."/>
            <person name="Alvarez Arevalo M."/>
            <person name="Sterndorff E.B."/>
            <person name="Faurdal D."/>
            <person name="Vuksanovic O."/>
            <person name="Mourched A.-S."/>
            <person name="Charusanti P."/>
            <person name="Shaw S."/>
            <person name="Blin K."/>
            <person name="Weber T."/>
        </authorList>
    </citation>
    <scope>NUCLEOTIDE SEQUENCE</scope>
    <source>
        <strain evidence="2">NBC_01432</strain>
    </source>
</reference>
<name>A0ABZ2A9P3_STRNV</name>
<feature type="region of interest" description="Disordered" evidence="1">
    <location>
        <begin position="104"/>
        <end position="123"/>
    </location>
</feature>
<feature type="compositionally biased region" description="Pro residues" evidence="1">
    <location>
        <begin position="109"/>
        <end position="120"/>
    </location>
</feature>
<gene>
    <name evidence="2" type="ORF">OG442_22105</name>
</gene>